<proteinExistence type="predicted"/>
<keyword evidence="1" id="KW-0489">Methyltransferase</keyword>
<keyword evidence="1" id="KW-0808">Transferase</keyword>
<protein>
    <submittedName>
        <fullName evidence="1">Cytosine-specific methyltransferase</fullName>
    </submittedName>
</protein>
<name>A0ACB9SIT6_HOLOL</name>
<comment type="caution">
    <text evidence="1">The sequence shown here is derived from an EMBL/GenBank/DDBJ whole genome shotgun (WGS) entry which is preliminary data.</text>
</comment>
<dbReference type="EMBL" id="CM043023">
    <property type="protein sequence ID" value="KAI4455248.1"/>
    <property type="molecule type" value="Genomic_DNA"/>
</dbReference>
<sequence length="1264" mass="143832">MVNIDIEVDLEENVKKKLRSCDAVVPIQSEIKIKPTEPKQERCNICRQYIKELLIYNGHPNNAVNEFITLTDEKLMLFNGNEEVDEHDERPTNKITYFSVYDMNGHLCPFDTGLIEQNKLLYFSGYVKPVYDENSLPDDGIPTKDMGPINEWYVSGFDGGEKAVVGFSTAYGEYYLMEPSPEYQPLMKIVNQKIALSKLVIEFLLDEAWQNPTYEDLLQKLAMTEELNEEILLRHAQFVCDQVVSFDAAAGDDNDEPLIAIPCMRALVKIAGVNFQKKQKSQRIARGGIKKKKATHFIKATTTNLVREVFETFFPDQIAKSDDKGPRRRRCGVCEACQNPDCGTCNHCKDMLKFGGTGRSKQACKMRRCPYMAIEEAENDEDSEEQDLTIDKDVNPDEPPIPCSKRILHKVEWIDAPIFEYNNRTYYAAAKVGDITVQIEDFVLLNATIPNQPLLVARIGYMWDQESIGPTFHAHIFCRGTNTVLGETANPRELFEADFCENCPLGSIVRKTKVEMRIISKDWFEKGGLDNLPSQTDDDEETFFYSKRYIRDLGRFEDILQDETDETIPFTPCSACIRLTKKKREGIPTLNEDAIDWHGERYVVGTAVYLTPESFNFKTESFLEHAKTEQNVDFDLYPEYYRKTSDLVKGSNMDTPEPFCIGLIEEIMEDSTKEIKIKVRKFYRPENTHKGVFSAYQQDLNFLYWSEEEKVIPFSSVISKCYIAYGDGLDIPVREWTTLGPHRFYFTQAYDAKTQSYVDVPPHAAKIGIPKKGKGKGKGKSKSEIKYCETAPNWSNIDRPLKCMDVFAGCGGLSEGLHQAGIATTKWAIEKEPAAANAFKLNNPDCLVYTDDCNELLKLVMENKDGENNSRNLPKKGEVEMLVGGPPCQGFSGMNRFNAGQYSLFKNSLIVSYLSYCDYYRPKYFILENVRNFVSFKRSMVLKLTLRCLLAMGYQVTFGVLQAGHYGVPQTRRRLIILAAAPGFVLPNYPEPAHVFSKRGCQLAVQVAEHKYNNGCNWIMSAPYRTITVRDAMSDLPNIKNGCNRKEMPYDSEPMSYFQRQMRGSGDTLEILRDHICKEMAPLVEARMSYIPLAPGSDWRDLPNMVCRLSDGTYTNKLRYPYRSKKQAKNEPNRGVCQCATGKGGCDSSDRQFNTIIPWCLPHTADRHNHWSGLYGRLEWNGFFSTTVTNPEPMGKQGRVLHPDQHRVVSVRECARSQGFPDRYQFSGNILDKHRQVGNAVPPPLGAALGREIKKALVASFNKF</sequence>
<evidence type="ECO:0000313" key="1">
    <source>
        <dbReference type="EMBL" id="KAI4455248.1"/>
    </source>
</evidence>
<accession>A0ACB9SIT6</accession>
<keyword evidence="2" id="KW-1185">Reference proteome</keyword>
<dbReference type="Proteomes" id="UP001056778">
    <property type="component" value="Chromosome 9"/>
</dbReference>
<reference evidence="1" key="1">
    <citation type="submission" date="2022-04" db="EMBL/GenBank/DDBJ databases">
        <title>Chromosome-scale genome assembly of Holotrichia oblita Faldermann.</title>
        <authorList>
            <person name="Rongchong L."/>
        </authorList>
    </citation>
    <scope>NUCLEOTIDE SEQUENCE</scope>
    <source>
        <strain evidence="1">81SQS9</strain>
    </source>
</reference>
<organism evidence="1 2">
    <name type="scientific">Holotrichia oblita</name>
    <name type="common">Chafer beetle</name>
    <dbReference type="NCBI Taxonomy" id="644536"/>
    <lineage>
        <taxon>Eukaryota</taxon>
        <taxon>Metazoa</taxon>
        <taxon>Ecdysozoa</taxon>
        <taxon>Arthropoda</taxon>
        <taxon>Hexapoda</taxon>
        <taxon>Insecta</taxon>
        <taxon>Pterygota</taxon>
        <taxon>Neoptera</taxon>
        <taxon>Endopterygota</taxon>
        <taxon>Coleoptera</taxon>
        <taxon>Polyphaga</taxon>
        <taxon>Scarabaeiformia</taxon>
        <taxon>Scarabaeidae</taxon>
        <taxon>Melolonthinae</taxon>
        <taxon>Holotrichia</taxon>
    </lineage>
</organism>
<evidence type="ECO:0000313" key="2">
    <source>
        <dbReference type="Proteomes" id="UP001056778"/>
    </source>
</evidence>
<gene>
    <name evidence="1" type="ORF">MML48_9g00008891</name>
</gene>